<dbReference type="Gene3D" id="3.90.550.20">
    <property type="match status" value="1"/>
</dbReference>
<dbReference type="AlphaFoldDB" id="A0AAD3HFY8"/>
<keyword evidence="4" id="KW-1133">Transmembrane helix</keyword>
<organism evidence="5 6">
    <name type="scientific">Chaetoceros tenuissimus</name>
    <dbReference type="NCBI Taxonomy" id="426638"/>
    <lineage>
        <taxon>Eukaryota</taxon>
        <taxon>Sar</taxon>
        <taxon>Stramenopiles</taxon>
        <taxon>Ochrophyta</taxon>
        <taxon>Bacillariophyta</taxon>
        <taxon>Coscinodiscophyceae</taxon>
        <taxon>Chaetocerotophycidae</taxon>
        <taxon>Chaetocerotales</taxon>
        <taxon>Chaetocerotaceae</taxon>
        <taxon>Chaetoceros</taxon>
    </lineage>
</organism>
<protein>
    <submittedName>
        <fullName evidence="5">Uncharacterized protein</fullName>
    </submittedName>
</protein>
<sequence>MAKKSLVKKSCVVNTFIGATILWFLLGSVLMHNLISKNHDIHEIKHRIRQNHSKQQKHLKTPQEQQVDPSQVRLEKQQLNEEKDKFQNLAFDKSAYEPIEYENDERTLEQKEKDYNKLLDELDEISGGATAKDLTCPPPLVPFQNIIRRNNFDHQDRIPKILHFTMPSRCVPQDISRTLQRWHKELKPYSIFFHDDAAVAKLLSQEWKDFPLLQDALICVMYKGAMRIDIWRILLMYKYGGIYSDIDNWPRPKMKPEAIRTDLSAWFLTDYNDHASQWFIAIEKNHPIMFLTIHKIIDNLLWLPSLWRIQTVKITGPWALWNAYFAFLNGKGLSRAEAAKKMIESGNPTDEMNEQFKDNEVWTGMEDKKIIKMWNGRIDYRQFVGNKIGYEDIVPHPFNSTLNVTRGERIDLESGIIHWRKVSYHSKFDMKEKGIKIKLTCRQYIDNVKTGKMKPVELI</sequence>
<evidence type="ECO:0000256" key="4">
    <source>
        <dbReference type="SAM" id="Phobius"/>
    </source>
</evidence>
<keyword evidence="4" id="KW-0812">Transmembrane</keyword>
<comment type="caution">
    <text evidence="5">The sequence shown here is derived from an EMBL/GenBank/DDBJ whole genome shotgun (WGS) entry which is preliminary data.</text>
</comment>
<dbReference type="PANTHER" id="PTHR32385">
    <property type="entry name" value="MANNOSYL PHOSPHORYLINOSITOL CERAMIDE SYNTHASE"/>
    <property type="match status" value="1"/>
</dbReference>
<accession>A0AAD3HFY8</accession>
<feature type="compositionally biased region" description="Basic residues" evidence="3">
    <location>
        <begin position="49"/>
        <end position="60"/>
    </location>
</feature>
<proteinExistence type="predicted"/>
<keyword evidence="6" id="KW-1185">Reference proteome</keyword>
<reference evidence="5 6" key="1">
    <citation type="journal article" date="2021" name="Sci. Rep.">
        <title>The genome of the diatom Chaetoceros tenuissimus carries an ancient integrated fragment of an extant virus.</title>
        <authorList>
            <person name="Hongo Y."/>
            <person name="Kimura K."/>
            <person name="Takaki Y."/>
            <person name="Yoshida Y."/>
            <person name="Baba S."/>
            <person name="Kobayashi G."/>
            <person name="Nagasaki K."/>
            <person name="Hano T."/>
            <person name="Tomaru Y."/>
        </authorList>
    </citation>
    <scope>NUCLEOTIDE SEQUENCE [LARGE SCALE GENOMIC DNA]</scope>
    <source>
        <strain evidence="5 6">NIES-3715</strain>
    </source>
</reference>
<dbReference type="Proteomes" id="UP001054902">
    <property type="component" value="Unassembled WGS sequence"/>
</dbReference>
<dbReference type="EMBL" id="BLLK01000074">
    <property type="protein sequence ID" value="GFH61593.1"/>
    <property type="molecule type" value="Genomic_DNA"/>
</dbReference>
<dbReference type="Pfam" id="PF04488">
    <property type="entry name" value="Gly_transf_sug"/>
    <property type="match status" value="1"/>
</dbReference>
<feature type="coiled-coil region" evidence="2">
    <location>
        <begin position="101"/>
        <end position="128"/>
    </location>
</feature>
<evidence type="ECO:0000256" key="2">
    <source>
        <dbReference type="SAM" id="Coils"/>
    </source>
</evidence>
<dbReference type="GO" id="GO:0016020">
    <property type="term" value="C:membrane"/>
    <property type="evidence" value="ECO:0007669"/>
    <property type="project" value="GOC"/>
</dbReference>
<evidence type="ECO:0000256" key="1">
    <source>
        <dbReference type="ARBA" id="ARBA00022679"/>
    </source>
</evidence>
<evidence type="ECO:0000313" key="5">
    <source>
        <dbReference type="EMBL" id="GFH61593.1"/>
    </source>
</evidence>
<evidence type="ECO:0000256" key="3">
    <source>
        <dbReference type="SAM" id="MobiDB-lite"/>
    </source>
</evidence>
<feature type="transmembrane region" description="Helical" evidence="4">
    <location>
        <begin position="12"/>
        <end position="35"/>
    </location>
</feature>
<dbReference type="InterPro" id="IPR051706">
    <property type="entry name" value="Glycosyltransferase_domain"/>
</dbReference>
<dbReference type="SUPFAM" id="SSF53448">
    <property type="entry name" value="Nucleotide-diphospho-sugar transferases"/>
    <property type="match status" value="1"/>
</dbReference>
<dbReference type="GO" id="GO:0000030">
    <property type="term" value="F:mannosyltransferase activity"/>
    <property type="evidence" value="ECO:0007669"/>
    <property type="project" value="TreeGrafter"/>
</dbReference>
<keyword evidence="1" id="KW-0808">Transferase</keyword>
<keyword evidence="4" id="KW-0472">Membrane</keyword>
<gene>
    <name evidence="5" type="ORF">CTEN210_18069</name>
</gene>
<evidence type="ECO:0000313" key="6">
    <source>
        <dbReference type="Proteomes" id="UP001054902"/>
    </source>
</evidence>
<keyword evidence="2" id="KW-0175">Coiled coil</keyword>
<dbReference type="InterPro" id="IPR007577">
    <property type="entry name" value="GlycoTrfase_DXD_sugar-bd_CS"/>
</dbReference>
<name>A0AAD3HFY8_9STRA</name>
<dbReference type="InterPro" id="IPR029044">
    <property type="entry name" value="Nucleotide-diphossugar_trans"/>
</dbReference>
<dbReference type="GO" id="GO:0051999">
    <property type="term" value="P:mannosyl-inositol phosphorylceramide biosynthetic process"/>
    <property type="evidence" value="ECO:0007669"/>
    <property type="project" value="TreeGrafter"/>
</dbReference>
<dbReference type="PANTHER" id="PTHR32385:SF15">
    <property type="entry name" value="INOSITOL PHOSPHOCERAMIDE MANNOSYLTRANSFERASE 1"/>
    <property type="match status" value="1"/>
</dbReference>
<feature type="region of interest" description="Disordered" evidence="3">
    <location>
        <begin position="49"/>
        <end position="70"/>
    </location>
</feature>